<organism evidence="2 3">
    <name type="scientific">Fusarium redolens</name>
    <dbReference type="NCBI Taxonomy" id="48865"/>
    <lineage>
        <taxon>Eukaryota</taxon>
        <taxon>Fungi</taxon>
        <taxon>Dikarya</taxon>
        <taxon>Ascomycota</taxon>
        <taxon>Pezizomycotina</taxon>
        <taxon>Sordariomycetes</taxon>
        <taxon>Hypocreomycetidae</taxon>
        <taxon>Hypocreales</taxon>
        <taxon>Nectriaceae</taxon>
        <taxon>Fusarium</taxon>
        <taxon>Fusarium redolens species complex</taxon>
    </lineage>
</organism>
<protein>
    <submittedName>
        <fullName evidence="2">Alpha/Beta hydrolase protein</fullName>
    </submittedName>
</protein>
<dbReference type="AlphaFoldDB" id="A0A9P9H3G6"/>
<dbReference type="InterPro" id="IPR000073">
    <property type="entry name" value="AB_hydrolase_1"/>
</dbReference>
<dbReference type="Pfam" id="PF12697">
    <property type="entry name" value="Abhydrolase_6"/>
    <property type="match status" value="1"/>
</dbReference>
<evidence type="ECO:0000313" key="3">
    <source>
        <dbReference type="Proteomes" id="UP000720189"/>
    </source>
</evidence>
<gene>
    <name evidence="2" type="ORF">BKA55DRAFT_738670</name>
</gene>
<dbReference type="EMBL" id="JAGMUX010000008">
    <property type="protein sequence ID" value="KAH7250336.1"/>
    <property type="molecule type" value="Genomic_DNA"/>
</dbReference>
<dbReference type="GeneID" id="70231350"/>
<dbReference type="RefSeq" id="XP_046049655.1">
    <property type="nucleotide sequence ID" value="XM_046201396.1"/>
</dbReference>
<name>A0A9P9H3G6_FUSRE</name>
<keyword evidence="3" id="KW-1185">Reference proteome</keyword>
<dbReference type="OrthoDB" id="1263307at2759"/>
<sequence length="253" mass="27118">MPTNSEKPVIAIVQGAWHRAIHYQGLVQSLTNDGFTVLQPDNVTAGKDEDIKGKTHLDDVEAIRKSLQPLLDKGQRIILVCHSYGGIPGSAAVEGYQVHEREAKGLPGGISHVVYIAAFALPVKGLSLLTAAGGTHGPFLDRTDDICYLNDKAQNSFYNDCAPEVARKAISECVNHSTASLETPADFVATDITVPKTYVVCEIDNTVPVQGQFAMVGGMGDGVTVERIEAGHCPFLNEKTLPKVVEIIEKAAQ</sequence>
<reference evidence="2" key="1">
    <citation type="journal article" date="2021" name="Nat. Commun.">
        <title>Genetic determinants of endophytism in the Arabidopsis root mycobiome.</title>
        <authorList>
            <person name="Mesny F."/>
            <person name="Miyauchi S."/>
            <person name="Thiergart T."/>
            <person name="Pickel B."/>
            <person name="Atanasova L."/>
            <person name="Karlsson M."/>
            <person name="Huettel B."/>
            <person name="Barry K.W."/>
            <person name="Haridas S."/>
            <person name="Chen C."/>
            <person name="Bauer D."/>
            <person name="Andreopoulos W."/>
            <person name="Pangilinan J."/>
            <person name="LaButti K."/>
            <person name="Riley R."/>
            <person name="Lipzen A."/>
            <person name="Clum A."/>
            <person name="Drula E."/>
            <person name="Henrissat B."/>
            <person name="Kohler A."/>
            <person name="Grigoriev I.V."/>
            <person name="Martin F.M."/>
            <person name="Hacquard S."/>
        </authorList>
    </citation>
    <scope>NUCLEOTIDE SEQUENCE</scope>
    <source>
        <strain evidence="2">MPI-CAGE-AT-0023</strain>
    </source>
</reference>
<dbReference type="Gene3D" id="3.40.50.1820">
    <property type="entry name" value="alpha/beta hydrolase"/>
    <property type="match status" value="1"/>
</dbReference>
<dbReference type="GO" id="GO:0016787">
    <property type="term" value="F:hydrolase activity"/>
    <property type="evidence" value="ECO:0007669"/>
    <property type="project" value="UniProtKB-KW"/>
</dbReference>
<dbReference type="PANTHER" id="PTHR37017:SF11">
    <property type="entry name" value="ESTERASE_LIPASE_THIOESTERASE DOMAIN-CONTAINING PROTEIN"/>
    <property type="match status" value="1"/>
</dbReference>
<dbReference type="InterPro" id="IPR052897">
    <property type="entry name" value="Sec-Metab_Biosynth_Hydrolase"/>
</dbReference>
<dbReference type="SUPFAM" id="SSF53474">
    <property type="entry name" value="alpha/beta-Hydrolases"/>
    <property type="match status" value="1"/>
</dbReference>
<comment type="caution">
    <text evidence="2">The sequence shown here is derived from an EMBL/GenBank/DDBJ whole genome shotgun (WGS) entry which is preliminary data.</text>
</comment>
<dbReference type="Proteomes" id="UP000720189">
    <property type="component" value="Unassembled WGS sequence"/>
</dbReference>
<accession>A0A9P9H3G6</accession>
<keyword evidence="2" id="KW-0378">Hydrolase</keyword>
<evidence type="ECO:0000259" key="1">
    <source>
        <dbReference type="Pfam" id="PF12697"/>
    </source>
</evidence>
<evidence type="ECO:0000313" key="2">
    <source>
        <dbReference type="EMBL" id="KAH7250336.1"/>
    </source>
</evidence>
<dbReference type="InterPro" id="IPR029058">
    <property type="entry name" value="AB_hydrolase_fold"/>
</dbReference>
<feature type="domain" description="AB hydrolase-1" evidence="1">
    <location>
        <begin position="15"/>
        <end position="236"/>
    </location>
</feature>
<dbReference type="PANTHER" id="PTHR37017">
    <property type="entry name" value="AB HYDROLASE-1 DOMAIN-CONTAINING PROTEIN-RELATED"/>
    <property type="match status" value="1"/>
</dbReference>
<proteinExistence type="predicted"/>